<protein>
    <recommendedName>
        <fullName evidence="4">Zn(2)-C6 fungal-type domain-containing protein</fullName>
    </recommendedName>
</protein>
<dbReference type="SMART" id="SM00066">
    <property type="entry name" value="GAL4"/>
    <property type="match status" value="1"/>
</dbReference>
<evidence type="ECO:0000259" key="4">
    <source>
        <dbReference type="SMART" id="SM00066"/>
    </source>
</evidence>
<keyword evidence="1" id="KW-0479">Metal-binding</keyword>
<dbReference type="InterPro" id="IPR007219">
    <property type="entry name" value="XnlR_reg_dom"/>
</dbReference>
<dbReference type="InterPro" id="IPR036864">
    <property type="entry name" value="Zn2-C6_fun-type_DNA-bd_sf"/>
</dbReference>
<dbReference type="PANTHER" id="PTHR46910:SF18">
    <property type="entry name" value="ZN(II)2CYS6 TRANSCRIPTION FACTOR (EUROFUNG)"/>
    <property type="match status" value="1"/>
</dbReference>
<gene>
    <name evidence="5" type="ORF">M231_00092</name>
</gene>
<reference evidence="5 6" key="1">
    <citation type="submission" date="2016-06" db="EMBL/GenBank/DDBJ databases">
        <title>Evolution of pathogenesis and genome organization in the Tremellales.</title>
        <authorList>
            <person name="Cuomo C."/>
            <person name="Litvintseva A."/>
            <person name="Heitman J."/>
            <person name="Chen Y."/>
            <person name="Sun S."/>
            <person name="Springer D."/>
            <person name="Dromer F."/>
            <person name="Young S."/>
            <person name="Zeng Q."/>
            <person name="Chapman S."/>
            <person name="Gujja S."/>
            <person name="Saif S."/>
            <person name="Birren B."/>
        </authorList>
    </citation>
    <scope>NUCLEOTIDE SEQUENCE [LARGE SCALE GENOMIC DNA]</scope>
    <source>
        <strain evidence="5 6">ATCC 28783</strain>
    </source>
</reference>
<keyword evidence="2" id="KW-0539">Nucleus</keyword>
<feature type="region of interest" description="Disordered" evidence="3">
    <location>
        <begin position="97"/>
        <end position="124"/>
    </location>
</feature>
<comment type="caution">
    <text evidence="5">The sequence shown here is derived from an EMBL/GenBank/DDBJ whole genome shotgun (WGS) entry which is preliminary data.</text>
</comment>
<dbReference type="InParanoid" id="A0A4Q1BWL3"/>
<dbReference type="Pfam" id="PF04082">
    <property type="entry name" value="Fungal_trans"/>
    <property type="match status" value="1"/>
</dbReference>
<dbReference type="InterPro" id="IPR001138">
    <property type="entry name" value="Zn2Cys6_DnaBD"/>
</dbReference>
<dbReference type="Gene3D" id="4.10.240.10">
    <property type="entry name" value="Zn(2)-C6 fungal-type DNA-binding domain"/>
    <property type="match status" value="1"/>
</dbReference>
<dbReference type="PANTHER" id="PTHR46910">
    <property type="entry name" value="TRANSCRIPTION FACTOR PDR1"/>
    <property type="match status" value="1"/>
</dbReference>
<dbReference type="GO" id="GO:0000981">
    <property type="term" value="F:DNA-binding transcription factor activity, RNA polymerase II-specific"/>
    <property type="evidence" value="ECO:0007669"/>
    <property type="project" value="InterPro"/>
</dbReference>
<dbReference type="Proteomes" id="UP000289152">
    <property type="component" value="Unassembled WGS sequence"/>
</dbReference>
<dbReference type="CDD" id="cd12148">
    <property type="entry name" value="fungal_TF_MHR"/>
    <property type="match status" value="1"/>
</dbReference>
<dbReference type="GO" id="GO:0003677">
    <property type="term" value="F:DNA binding"/>
    <property type="evidence" value="ECO:0007669"/>
    <property type="project" value="InterPro"/>
</dbReference>
<keyword evidence="6" id="KW-1185">Reference proteome</keyword>
<organism evidence="5 6">
    <name type="scientific">Tremella mesenterica</name>
    <name type="common">Jelly fungus</name>
    <dbReference type="NCBI Taxonomy" id="5217"/>
    <lineage>
        <taxon>Eukaryota</taxon>
        <taxon>Fungi</taxon>
        <taxon>Dikarya</taxon>
        <taxon>Basidiomycota</taxon>
        <taxon>Agaricomycotina</taxon>
        <taxon>Tremellomycetes</taxon>
        <taxon>Tremellales</taxon>
        <taxon>Tremellaceae</taxon>
        <taxon>Tremella</taxon>
    </lineage>
</organism>
<dbReference type="SUPFAM" id="SSF57701">
    <property type="entry name" value="Zn2/Cys6 DNA-binding domain"/>
    <property type="match status" value="1"/>
</dbReference>
<evidence type="ECO:0000256" key="2">
    <source>
        <dbReference type="ARBA" id="ARBA00023242"/>
    </source>
</evidence>
<feature type="compositionally biased region" description="Low complexity" evidence="3">
    <location>
        <begin position="589"/>
        <end position="604"/>
    </location>
</feature>
<evidence type="ECO:0000313" key="5">
    <source>
        <dbReference type="EMBL" id="RXK42538.1"/>
    </source>
</evidence>
<evidence type="ECO:0000256" key="1">
    <source>
        <dbReference type="ARBA" id="ARBA00022723"/>
    </source>
</evidence>
<dbReference type="InterPro" id="IPR050987">
    <property type="entry name" value="AtrR-like"/>
</dbReference>
<evidence type="ECO:0000313" key="6">
    <source>
        <dbReference type="Proteomes" id="UP000289152"/>
    </source>
</evidence>
<proteinExistence type="predicted"/>
<sequence>MPVSQEHISLLLLQSRPTENLSHVISSSSMGSLDVEETAMDQEQDNKGESSSVSLKRRRITRACDRCHRGGIKCAPSASSSSCAPCAAFGTPCTYDRPVKRRGPPARSTDRGGSGERYGSHSLGYRSDEASGSWVYHELAPPSIVERLVEAFHSISYPIHPYFHWPTFWRRVRRQQYKHDRAFYAVVYGMCAMTLARLRDGASMPTAQALTPEDVHDGPSSEDFYHASLQAMPSDLTLCTDFNFKRAKAVQAVITIQYGQVRALLGHLGDYATMVSVDGFHNEARWPQNLTEPEIQERRRLFWSLYQLDVYSAITWGGMVRQRESQCNVLYPAEVFDDTDITEEGITLHSPHPGAVPFLKGWNFVVDLYRILEHAVGQLRSRQMYSPDDPLTPVTALFSTQTGPAPSEVLDLVSRLYSKLPPVFKGANAMTGNLIDDRFGFQSANIIITMQTVKMVLAGTEDSSVQQRCAIAGDLLDALASVPTAYIQTCSAPMLQHLAGVGHLLGSVIQRPLSQWTYLQVRNVLLAMADLLTTLESSLSQAAGLAQKLKSHVSRIDQYMTTAAFQHSQQSQVYHSALPRDIWSGSEQTTRSTFTPPATAATLPPVRPVDSTQLLPLEQSWQPDNKVSPDHQFQIPDSFFTDWPFEIGQGDAFDFMADWGAGMSYSQPNEALGNVTQLNGDPGTAHSGYSTG</sequence>
<name>A0A4Q1BWL3_TREME</name>
<dbReference type="GO" id="GO:0008270">
    <property type="term" value="F:zinc ion binding"/>
    <property type="evidence" value="ECO:0007669"/>
    <property type="project" value="InterPro"/>
</dbReference>
<feature type="region of interest" description="Disordered" evidence="3">
    <location>
        <begin position="587"/>
        <end position="606"/>
    </location>
</feature>
<dbReference type="VEuPathDB" id="FungiDB:TREMEDRAFT_26656"/>
<dbReference type="Pfam" id="PF00172">
    <property type="entry name" value="Zn_clus"/>
    <property type="match status" value="1"/>
</dbReference>
<dbReference type="GO" id="GO:0006351">
    <property type="term" value="P:DNA-templated transcription"/>
    <property type="evidence" value="ECO:0007669"/>
    <property type="project" value="InterPro"/>
</dbReference>
<evidence type="ECO:0000256" key="3">
    <source>
        <dbReference type="SAM" id="MobiDB-lite"/>
    </source>
</evidence>
<dbReference type="OrthoDB" id="2123952at2759"/>
<dbReference type="EMBL" id="SDIL01000001">
    <property type="protein sequence ID" value="RXK42538.1"/>
    <property type="molecule type" value="Genomic_DNA"/>
</dbReference>
<feature type="domain" description="Zn(2)-C6 fungal-type" evidence="4">
    <location>
        <begin position="58"/>
        <end position="104"/>
    </location>
</feature>
<accession>A0A4Q1BWL3</accession>
<dbReference type="AlphaFoldDB" id="A0A4Q1BWL3"/>